<evidence type="ECO:0000313" key="4">
    <source>
        <dbReference type="EMBL" id="AWG26474.1"/>
    </source>
</evidence>
<feature type="transmembrane region" description="Helical" evidence="2">
    <location>
        <begin position="12"/>
        <end position="36"/>
    </location>
</feature>
<feature type="transmembrane region" description="Helical" evidence="2">
    <location>
        <begin position="319"/>
        <end position="337"/>
    </location>
</feature>
<evidence type="ECO:0000259" key="3">
    <source>
        <dbReference type="Pfam" id="PF05569"/>
    </source>
</evidence>
<gene>
    <name evidence="4" type="ORF">FK004_15215</name>
</gene>
<dbReference type="AlphaFoldDB" id="A0A2S1LRX0"/>
<dbReference type="PANTHER" id="PTHR34978">
    <property type="entry name" value="POSSIBLE SENSOR-TRANSDUCER PROTEIN BLAR"/>
    <property type="match status" value="1"/>
</dbReference>
<feature type="domain" description="Peptidase M56" evidence="3">
    <location>
        <begin position="73"/>
        <end position="296"/>
    </location>
</feature>
<dbReference type="OrthoDB" id="15218at2"/>
<dbReference type="CDD" id="cd07341">
    <property type="entry name" value="M56_BlaR1_MecR1_like"/>
    <property type="match status" value="1"/>
</dbReference>
<proteinExistence type="predicted"/>
<keyword evidence="1" id="KW-0175">Coiled coil</keyword>
<feature type="coiled-coil region" evidence="1">
    <location>
        <begin position="539"/>
        <end position="584"/>
    </location>
</feature>
<dbReference type="KEGG" id="fki:FK004_15215"/>
<keyword evidence="2" id="KW-1133">Transmembrane helix</keyword>
<dbReference type="InterPro" id="IPR008756">
    <property type="entry name" value="Peptidase_M56"/>
</dbReference>
<protein>
    <recommendedName>
        <fullName evidence="3">Peptidase M56 domain-containing protein</fullName>
    </recommendedName>
</protein>
<reference evidence="4 5" key="1">
    <citation type="submission" date="2017-04" db="EMBL/GenBank/DDBJ databases">
        <title>Complete genome sequence of Flavobacterium kingsejong AJ004.</title>
        <authorList>
            <person name="Lee P.C."/>
        </authorList>
    </citation>
    <scope>NUCLEOTIDE SEQUENCE [LARGE SCALE GENOMIC DNA]</scope>
    <source>
        <strain evidence="4 5">AJ004</strain>
    </source>
</reference>
<sequence>MFTISNTLLKAISWTLVHTIWQGLILAILAGAVILATKKTTAALRYNLLSALFVLFFVGVGHTFYTEYQAGDTINTTISTIAIAEHPEIVTHSIATAIPASAKISNYLTNHSDIIVLLWFIIFCIKSFSMMTNLRYIYRVRNYRNHPVPELWNNRINEFCAVLGIRQPVQLLESQLVKVPSVTGFFKPIILIPIGLLTQLPQDQLEAILLHELAHIKRKDYAMNLLQSFAEVIFFFNPGVLWLSSLLKEERENCCDDMAVAITQNKTRFVHALVSFQEYNAKENQLAMGFGAKKEHLLNRAKRIIYNDNTSLDTIEKTFLSLCLVIITVCFAACTTTKTMAERKAEKKANEVPLAIVAPSVLPVSPTYPESSVPVLSAEEVTKITTAALAAAEAARAASTEAEVQVQKATALRAQMKNQTETMEADIEAAKAQIEQQANLLVSKIRKREAAQTKAEKEAIEEEITAIKTELKANAEKMKSSASEVMVMSEAESKNIRKGMAESRITADIARAAAMDARTETTKAMKGSAYSGVQKEFMKEQLKAQKEIMKGQLKAQKEIMKARLELQKEAMKRASKEREKAGAAMQKSDIRRQEADIEVKAIIQDLLIENVIKTPVNLCYKLSNDELIVNGVKQPLNIHEKLKAKYLTSPNITATYYNFKFTGEDSK</sequence>
<dbReference type="Pfam" id="PF05569">
    <property type="entry name" value="Peptidase_M56"/>
    <property type="match status" value="1"/>
</dbReference>
<feature type="transmembrane region" description="Helical" evidence="2">
    <location>
        <begin position="48"/>
        <end position="65"/>
    </location>
</feature>
<accession>A0A2S1LRX0</accession>
<keyword evidence="5" id="KW-1185">Reference proteome</keyword>
<feature type="coiled-coil region" evidence="1">
    <location>
        <begin position="399"/>
        <end position="477"/>
    </location>
</feature>
<organism evidence="4 5">
    <name type="scientific">Flavobacterium kingsejongi</name>
    <dbReference type="NCBI Taxonomy" id="1678728"/>
    <lineage>
        <taxon>Bacteria</taxon>
        <taxon>Pseudomonadati</taxon>
        <taxon>Bacteroidota</taxon>
        <taxon>Flavobacteriia</taxon>
        <taxon>Flavobacteriales</taxon>
        <taxon>Flavobacteriaceae</taxon>
        <taxon>Flavobacterium</taxon>
    </lineage>
</organism>
<evidence type="ECO:0000256" key="1">
    <source>
        <dbReference type="SAM" id="Coils"/>
    </source>
</evidence>
<dbReference type="Gene3D" id="3.30.2010.10">
    <property type="entry name" value="Metalloproteases ('zincins'), catalytic domain"/>
    <property type="match status" value="1"/>
</dbReference>
<keyword evidence="2" id="KW-0472">Membrane</keyword>
<dbReference type="InterPro" id="IPR052173">
    <property type="entry name" value="Beta-lactam_resp_regulator"/>
</dbReference>
<dbReference type="RefSeq" id="WP_108737996.1">
    <property type="nucleotide sequence ID" value="NZ_CP020919.1"/>
</dbReference>
<evidence type="ECO:0000313" key="5">
    <source>
        <dbReference type="Proteomes" id="UP000244677"/>
    </source>
</evidence>
<dbReference type="Proteomes" id="UP000244677">
    <property type="component" value="Chromosome"/>
</dbReference>
<dbReference type="EMBL" id="CP020919">
    <property type="protein sequence ID" value="AWG26474.1"/>
    <property type="molecule type" value="Genomic_DNA"/>
</dbReference>
<evidence type="ECO:0000256" key="2">
    <source>
        <dbReference type="SAM" id="Phobius"/>
    </source>
</evidence>
<dbReference type="PANTHER" id="PTHR34978:SF3">
    <property type="entry name" value="SLR0241 PROTEIN"/>
    <property type="match status" value="1"/>
</dbReference>
<feature type="transmembrane region" description="Helical" evidence="2">
    <location>
        <begin position="114"/>
        <end position="134"/>
    </location>
</feature>
<name>A0A2S1LRX0_9FLAO</name>
<keyword evidence="2" id="KW-0812">Transmembrane</keyword>